<protein>
    <submittedName>
        <fullName evidence="2">Uncharacterized protein</fullName>
    </submittedName>
</protein>
<organism evidence="2 3">
    <name type="scientific">Babesia ovis</name>
    <dbReference type="NCBI Taxonomy" id="5869"/>
    <lineage>
        <taxon>Eukaryota</taxon>
        <taxon>Sar</taxon>
        <taxon>Alveolata</taxon>
        <taxon>Apicomplexa</taxon>
        <taxon>Aconoidasida</taxon>
        <taxon>Piroplasmida</taxon>
        <taxon>Babesiidae</taxon>
        <taxon>Babesia</taxon>
    </lineage>
</organism>
<dbReference type="InterPro" id="IPR011989">
    <property type="entry name" value="ARM-like"/>
</dbReference>
<dbReference type="Gene3D" id="1.25.10.10">
    <property type="entry name" value="Leucine-rich Repeat Variant"/>
    <property type="match status" value="1"/>
</dbReference>
<dbReference type="AlphaFoldDB" id="A0A9W5TCF5"/>
<feature type="region of interest" description="Disordered" evidence="1">
    <location>
        <begin position="137"/>
        <end position="175"/>
    </location>
</feature>
<reference evidence="2" key="1">
    <citation type="submission" date="2019-12" db="EMBL/GenBank/DDBJ databases">
        <title>Genome sequence of Babesia ovis.</title>
        <authorList>
            <person name="Yamagishi J."/>
            <person name="Sevinc F."/>
            <person name="Xuan X."/>
        </authorList>
    </citation>
    <scope>NUCLEOTIDE SEQUENCE</scope>
    <source>
        <strain evidence="2">Selcuk</strain>
    </source>
</reference>
<proteinExistence type="predicted"/>
<dbReference type="Proteomes" id="UP001057455">
    <property type="component" value="Unassembled WGS sequence"/>
</dbReference>
<dbReference type="SUPFAM" id="SSF48371">
    <property type="entry name" value="ARM repeat"/>
    <property type="match status" value="1"/>
</dbReference>
<dbReference type="EMBL" id="BLIY01000024">
    <property type="protein sequence ID" value="GFE55672.1"/>
    <property type="molecule type" value="Genomic_DNA"/>
</dbReference>
<feature type="compositionally biased region" description="Basic and acidic residues" evidence="1">
    <location>
        <begin position="306"/>
        <end position="318"/>
    </location>
</feature>
<evidence type="ECO:0000313" key="2">
    <source>
        <dbReference type="EMBL" id="GFE55672.1"/>
    </source>
</evidence>
<keyword evidence="3" id="KW-1185">Reference proteome</keyword>
<feature type="compositionally biased region" description="Polar residues" evidence="1">
    <location>
        <begin position="319"/>
        <end position="331"/>
    </location>
</feature>
<dbReference type="InterPro" id="IPR016024">
    <property type="entry name" value="ARM-type_fold"/>
</dbReference>
<feature type="region of interest" description="Disordered" evidence="1">
    <location>
        <begin position="298"/>
        <end position="357"/>
    </location>
</feature>
<dbReference type="OrthoDB" id="366435at2759"/>
<sequence length="613" mass="67213">MTCCCYCRKKVPKGESPVIELNLGNNVQLDTGNDEQKEQKAEVAEVKHTTVTENVPPTSTLDFKKDVPEEIDTEKQHKNKTITSTFDEIPIVKSTNTSSKSWWEADDTGDNKITSYGSTTPVHTRDDIKLSNSLTTESYKSSDSTNKNHTSSQEALFTTNTKNNGSFVARQSSKDADTAYTDLKLHFSNDNKSYDNQLDNTSKVSTDLLTTSEVDHKETAKLIPQATTTYNAQAFKQGTADPNNTEFENKVPSNDGLNMNDKHDFERTNLDTNTETYTNETPEDSRTDNHVEINERNTVGSTFGGHDGEGFNKSENTHNIESPATTSTSTTVEDEGVRSKPIKPKSRPAPLKRGTTRIPVRRKAEPPKPTAAGTIKLLEKMNSLSESKCAEIIKCHTELCNIADKHPEILSECDPAALILAVRTIATHANSGRSNISNTGIICLGHLYKAVGANLSQPLPDVLDVCVRKAASGSPEFICTSANLTLAKICLSSSGIKLTSTLSKIFKTNKSAHLTLLNCMIIVLDSMGSNMIKLKVFSDILDMASSSLKAGSSTVRNAAKILVGLINDHEDVLKLLEKMRKGTDAIRSVDTAIKKYNYEDKIKYLQQLTYGAI</sequence>
<accession>A0A9W5TCF5</accession>
<comment type="caution">
    <text evidence="2">The sequence shown here is derived from an EMBL/GenBank/DDBJ whole genome shotgun (WGS) entry which is preliminary data.</text>
</comment>
<evidence type="ECO:0000256" key="1">
    <source>
        <dbReference type="SAM" id="MobiDB-lite"/>
    </source>
</evidence>
<name>A0A9W5TCF5_BABOV</name>
<evidence type="ECO:0000313" key="3">
    <source>
        <dbReference type="Proteomes" id="UP001057455"/>
    </source>
</evidence>
<gene>
    <name evidence="2" type="ORF">BaOVIS_030760</name>
</gene>
<feature type="compositionally biased region" description="Polar residues" evidence="1">
    <location>
        <begin position="137"/>
        <end position="171"/>
    </location>
</feature>